<evidence type="ECO:0000313" key="2">
    <source>
        <dbReference type="EMBL" id="GAG08414.1"/>
    </source>
</evidence>
<comment type="caution">
    <text evidence="2">The sequence shown here is derived from an EMBL/GenBank/DDBJ whole genome shotgun (WGS) entry which is preliminary data.</text>
</comment>
<name>X0URF7_9ZZZZ</name>
<protein>
    <recommendedName>
        <fullName evidence="1">Activator of aromatic catabolism domain-containing protein</fullName>
    </recommendedName>
</protein>
<dbReference type="EMBL" id="BARS01020534">
    <property type="protein sequence ID" value="GAG08414.1"/>
    <property type="molecule type" value="Genomic_DNA"/>
</dbReference>
<gene>
    <name evidence="2" type="ORF">S01H1_33098</name>
</gene>
<sequence length="96" mass="10042">MLMASGPSLRSPELAALGLDLESTLNEEPHFLLDVCFLGALHSELVEHLGRDQAHATLLQLGLLHGLRDAALVLRAGFGGSPLDLPAGSPATPRLA</sequence>
<feature type="non-terminal residue" evidence="2">
    <location>
        <position position="96"/>
    </location>
</feature>
<reference evidence="2" key="1">
    <citation type="journal article" date="2014" name="Front. Microbiol.">
        <title>High frequency of phylogenetically diverse reductive dehalogenase-homologous genes in deep subseafloor sedimentary metagenomes.</title>
        <authorList>
            <person name="Kawai M."/>
            <person name="Futagami T."/>
            <person name="Toyoda A."/>
            <person name="Takaki Y."/>
            <person name="Nishi S."/>
            <person name="Hori S."/>
            <person name="Arai W."/>
            <person name="Tsubouchi T."/>
            <person name="Morono Y."/>
            <person name="Uchiyama I."/>
            <person name="Ito T."/>
            <person name="Fujiyama A."/>
            <person name="Inagaki F."/>
            <person name="Takami H."/>
        </authorList>
    </citation>
    <scope>NUCLEOTIDE SEQUENCE</scope>
    <source>
        <strain evidence="2">Expedition CK06-06</strain>
    </source>
</reference>
<feature type="domain" description="Activator of aromatic catabolism" evidence="1">
    <location>
        <begin position="24"/>
        <end position="75"/>
    </location>
</feature>
<proteinExistence type="predicted"/>
<dbReference type="InterPro" id="IPR010523">
    <property type="entry name" value="XylR_N"/>
</dbReference>
<evidence type="ECO:0000259" key="1">
    <source>
        <dbReference type="Pfam" id="PF06505"/>
    </source>
</evidence>
<accession>X0URF7</accession>
<dbReference type="Pfam" id="PF06505">
    <property type="entry name" value="XylR_N"/>
    <property type="match status" value="1"/>
</dbReference>
<dbReference type="AlphaFoldDB" id="X0URF7"/>
<organism evidence="2">
    <name type="scientific">marine sediment metagenome</name>
    <dbReference type="NCBI Taxonomy" id="412755"/>
    <lineage>
        <taxon>unclassified sequences</taxon>
        <taxon>metagenomes</taxon>
        <taxon>ecological metagenomes</taxon>
    </lineage>
</organism>